<protein>
    <recommendedName>
        <fullName evidence="2">ABC transporter domain-containing protein</fullName>
    </recommendedName>
</protein>
<reference evidence="4" key="1">
    <citation type="submission" date="2014-10" db="EMBL/GenBank/DDBJ databases">
        <authorList>
            <person name="King R."/>
        </authorList>
    </citation>
    <scope>NUCLEOTIDE SEQUENCE [LARGE SCALE GENOMIC DNA]</scope>
    <source>
        <strain evidence="4">A3/5</strain>
    </source>
</reference>
<dbReference type="GO" id="GO:0005524">
    <property type="term" value="F:ATP binding"/>
    <property type="evidence" value="ECO:0007669"/>
    <property type="project" value="InterPro"/>
</dbReference>
<keyword evidence="4" id="KW-1185">Reference proteome</keyword>
<dbReference type="GO" id="GO:0016887">
    <property type="term" value="F:ATP hydrolysis activity"/>
    <property type="evidence" value="ECO:0007669"/>
    <property type="project" value="InterPro"/>
</dbReference>
<dbReference type="Pfam" id="PF00005">
    <property type="entry name" value="ABC_tran"/>
    <property type="match status" value="1"/>
</dbReference>
<dbReference type="InterPro" id="IPR039421">
    <property type="entry name" value="Type_1_exporter"/>
</dbReference>
<evidence type="ECO:0000256" key="1">
    <source>
        <dbReference type="SAM" id="SignalP"/>
    </source>
</evidence>
<organism evidence="3 4">
    <name type="scientific">Fusarium venenatum</name>
    <dbReference type="NCBI Taxonomy" id="56646"/>
    <lineage>
        <taxon>Eukaryota</taxon>
        <taxon>Fungi</taxon>
        <taxon>Dikarya</taxon>
        <taxon>Ascomycota</taxon>
        <taxon>Pezizomycotina</taxon>
        <taxon>Sordariomycetes</taxon>
        <taxon>Hypocreomycetidae</taxon>
        <taxon>Hypocreales</taxon>
        <taxon>Nectriaceae</taxon>
        <taxon>Fusarium</taxon>
    </lineage>
</organism>
<sequence>MLSSNVIRAFALFAAVANAGPCRPSTTSPGTTIEATSTATVIDSTIELSSTVIEGATETETIDVPSTTTAVFQEPTSTTVFIEGSFTTEAASTATTAASGGASCDSADECAFSDSDLCLDGLLNLCVCLNAICEIDDLVSVIGNQLSGGQIQRIAIARAFIRSPNVILLDEAPSDLYTESEKVVQAALIKTATSGN</sequence>
<dbReference type="STRING" id="56646.A0A2L2TJC4"/>
<dbReference type="GO" id="GO:0042626">
    <property type="term" value="F:ATPase-coupled transmembrane transporter activity"/>
    <property type="evidence" value="ECO:0007669"/>
    <property type="project" value="TreeGrafter"/>
</dbReference>
<dbReference type="Gene3D" id="3.40.50.300">
    <property type="entry name" value="P-loop containing nucleotide triphosphate hydrolases"/>
    <property type="match status" value="1"/>
</dbReference>
<feature type="signal peptide" evidence="1">
    <location>
        <begin position="1"/>
        <end position="19"/>
    </location>
</feature>
<keyword evidence="1" id="KW-0732">Signal</keyword>
<dbReference type="PANTHER" id="PTHR24221">
    <property type="entry name" value="ATP-BINDING CASSETTE SUB-FAMILY B"/>
    <property type="match status" value="1"/>
</dbReference>
<dbReference type="InterPro" id="IPR003439">
    <property type="entry name" value="ABC_transporter-like_ATP-bd"/>
</dbReference>
<name>A0A2L2TJC4_9HYPO</name>
<dbReference type="InterPro" id="IPR027417">
    <property type="entry name" value="P-loop_NTPase"/>
</dbReference>
<proteinExistence type="predicted"/>
<evidence type="ECO:0000259" key="2">
    <source>
        <dbReference type="Pfam" id="PF00005"/>
    </source>
</evidence>
<dbReference type="GO" id="GO:0016020">
    <property type="term" value="C:membrane"/>
    <property type="evidence" value="ECO:0007669"/>
    <property type="project" value="TreeGrafter"/>
</dbReference>
<accession>A0A2L2TJC4</accession>
<dbReference type="Proteomes" id="UP000245910">
    <property type="component" value="Chromosome III"/>
</dbReference>
<evidence type="ECO:0000313" key="3">
    <source>
        <dbReference type="EMBL" id="CEI68133.1"/>
    </source>
</evidence>
<feature type="chain" id="PRO_5014941097" description="ABC transporter domain-containing protein" evidence="1">
    <location>
        <begin position="20"/>
        <end position="196"/>
    </location>
</feature>
<dbReference type="SUPFAM" id="SSF52540">
    <property type="entry name" value="P-loop containing nucleoside triphosphate hydrolases"/>
    <property type="match status" value="1"/>
</dbReference>
<dbReference type="AlphaFoldDB" id="A0A2L2TJC4"/>
<dbReference type="PANTHER" id="PTHR24221:SF503">
    <property type="entry name" value="MITOCHONDRIAL POTASSIUM CHANNEL ATP-BINDING SUBUNIT"/>
    <property type="match status" value="1"/>
</dbReference>
<dbReference type="EMBL" id="LN649231">
    <property type="protein sequence ID" value="CEI68133.1"/>
    <property type="molecule type" value="Genomic_DNA"/>
</dbReference>
<feature type="domain" description="ABC transporter" evidence="2">
    <location>
        <begin position="140"/>
        <end position="172"/>
    </location>
</feature>
<evidence type="ECO:0000313" key="4">
    <source>
        <dbReference type="Proteomes" id="UP000245910"/>
    </source>
</evidence>